<evidence type="ECO:0000313" key="1">
    <source>
        <dbReference type="EMBL" id="KAH9558270.1"/>
    </source>
</evidence>
<keyword evidence="2" id="KW-1185">Reference proteome</keyword>
<evidence type="ECO:0000313" key="2">
    <source>
        <dbReference type="Proteomes" id="UP000828922"/>
    </source>
</evidence>
<name>A0ACB8HR85_9BRYO</name>
<gene>
    <name evidence="1" type="ORF">CY35_07G129400</name>
</gene>
<organism evidence="1 2">
    <name type="scientific">Sphagnum magellanicum</name>
    <dbReference type="NCBI Taxonomy" id="128215"/>
    <lineage>
        <taxon>Eukaryota</taxon>
        <taxon>Viridiplantae</taxon>
        <taxon>Streptophyta</taxon>
        <taxon>Embryophyta</taxon>
        <taxon>Bryophyta</taxon>
        <taxon>Sphagnophytina</taxon>
        <taxon>Sphagnopsida</taxon>
        <taxon>Sphagnales</taxon>
        <taxon>Sphagnaceae</taxon>
        <taxon>Sphagnum</taxon>
    </lineage>
</organism>
<comment type="caution">
    <text evidence="1">The sequence shown here is derived from an EMBL/GenBank/DDBJ whole genome shotgun (WGS) entry which is preliminary data.</text>
</comment>
<sequence length="174" mass="19329">MLLRCNNRHHPGIIRDMEELSVDVDDIVNGNKINIYVFCEGRPMEQVGILVDFSSAERSAGNNSYKVEDADHMQVCKPPSKEHPSYGLLLQFIISCVQVARECDQAFQEVHDLPQSMLGLESYVKRVETLVTSEGSDATPQYVGVWAMRGAGKTLVLQTLNGSAKIYGHFQGAK</sequence>
<dbReference type="EMBL" id="CM038913">
    <property type="protein sequence ID" value="KAH9558270.1"/>
    <property type="molecule type" value="Genomic_DNA"/>
</dbReference>
<dbReference type="Proteomes" id="UP000828922">
    <property type="component" value="Linkage Group LG07"/>
</dbReference>
<reference evidence="2" key="1">
    <citation type="journal article" date="2022" name="New Phytol.">
        <title>Phylogenomic structure and speciation in an emerging model: the Sphagnum magellanicum complex (Bryophyta).</title>
        <authorList>
            <person name="Shaw A.J."/>
            <person name="Piatkowski B."/>
            <person name="Duffy A.M."/>
            <person name="Aguero B."/>
            <person name="Imwattana K."/>
            <person name="Nieto-Lugilde M."/>
            <person name="Healey A."/>
            <person name="Weston D.J."/>
            <person name="Patel M.N."/>
            <person name="Schmutz J."/>
            <person name="Grimwood J."/>
            <person name="Yavitt J.B."/>
            <person name="Hassel K."/>
            <person name="Stenoien H.K."/>
            <person name="Flatberg K.I."/>
            <person name="Bickford C.P."/>
            <person name="Hicks K.A."/>
        </authorList>
    </citation>
    <scope>NUCLEOTIDE SEQUENCE [LARGE SCALE GENOMIC DNA]</scope>
</reference>
<protein>
    <submittedName>
        <fullName evidence="1">Uncharacterized protein</fullName>
    </submittedName>
</protein>
<accession>A0ACB8HR85</accession>
<proteinExistence type="predicted"/>